<evidence type="ECO:0000313" key="18">
    <source>
        <dbReference type="Proteomes" id="UP000594464"/>
    </source>
</evidence>
<dbReference type="AlphaFoldDB" id="A0A7T0C4D4"/>
<evidence type="ECO:0000313" key="17">
    <source>
        <dbReference type="EMBL" id="QPJ66362.1"/>
    </source>
</evidence>
<gene>
    <name evidence="17" type="primary">mrdA</name>
    <name evidence="17" type="ORF">G3M78_13535</name>
</gene>
<keyword evidence="10" id="KW-0573">Peptidoglycan synthesis</keyword>
<keyword evidence="5 17" id="KW-0121">Carboxypeptidase</keyword>
<dbReference type="SUPFAM" id="SSF56601">
    <property type="entry name" value="beta-lactamase/transpeptidase-like"/>
    <property type="match status" value="1"/>
</dbReference>
<dbReference type="NCBIfam" id="TIGR03423">
    <property type="entry name" value="pbp2_mrdA"/>
    <property type="match status" value="1"/>
</dbReference>
<dbReference type="GO" id="GO:0071555">
    <property type="term" value="P:cell wall organization"/>
    <property type="evidence" value="ECO:0007669"/>
    <property type="project" value="UniProtKB-KW"/>
</dbReference>
<dbReference type="PANTHER" id="PTHR30627:SF2">
    <property type="entry name" value="PEPTIDOGLYCAN D,D-TRANSPEPTIDASE MRDA"/>
    <property type="match status" value="1"/>
</dbReference>
<accession>A0A7T0C4D4</accession>
<dbReference type="Gene3D" id="3.40.710.10">
    <property type="entry name" value="DD-peptidase/beta-lactamase superfamily"/>
    <property type="match status" value="1"/>
</dbReference>
<evidence type="ECO:0000259" key="15">
    <source>
        <dbReference type="Pfam" id="PF00905"/>
    </source>
</evidence>
<evidence type="ECO:0000256" key="1">
    <source>
        <dbReference type="ARBA" id="ARBA00004167"/>
    </source>
</evidence>
<dbReference type="Gene3D" id="3.90.1310.10">
    <property type="entry name" value="Penicillin-binding protein 2a (Domain 2)"/>
    <property type="match status" value="1"/>
</dbReference>
<keyword evidence="7 14" id="KW-0812">Transmembrane</keyword>
<keyword evidence="9" id="KW-0133">Cell shape</keyword>
<dbReference type="Pfam" id="PF00905">
    <property type="entry name" value="Transpeptidase"/>
    <property type="match status" value="1"/>
</dbReference>
<dbReference type="FunFam" id="3.40.710.10:FF:000024">
    <property type="entry name" value="Penicillin-binding protein 2"/>
    <property type="match status" value="1"/>
</dbReference>
<evidence type="ECO:0000256" key="14">
    <source>
        <dbReference type="SAM" id="Phobius"/>
    </source>
</evidence>
<keyword evidence="12 14" id="KW-0472">Membrane</keyword>
<keyword evidence="6" id="KW-0645">Protease</keyword>
<dbReference type="GO" id="GO:0009002">
    <property type="term" value="F:serine-type D-Ala-D-Ala carboxypeptidase activity"/>
    <property type="evidence" value="ECO:0007669"/>
    <property type="project" value="UniProtKB-EC"/>
</dbReference>
<evidence type="ECO:0000256" key="7">
    <source>
        <dbReference type="ARBA" id="ARBA00022692"/>
    </source>
</evidence>
<dbReference type="GO" id="GO:0005886">
    <property type="term" value="C:plasma membrane"/>
    <property type="evidence" value="ECO:0007669"/>
    <property type="project" value="UniProtKB-SubCell"/>
</dbReference>
<evidence type="ECO:0000256" key="13">
    <source>
        <dbReference type="ARBA" id="ARBA00023316"/>
    </source>
</evidence>
<feature type="domain" description="Penicillin-binding protein dimerisation" evidence="16">
    <location>
        <begin position="62"/>
        <end position="228"/>
    </location>
</feature>
<dbReference type="InterPro" id="IPR017790">
    <property type="entry name" value="Penicillin-binding_protein_2"/>
</dbReference>
<evidence type="ECO:0000259" key="16">
    <source>
        <dbReference type="Pfam" id="PF03717"/>
    </source>
</evidence>
<evidence type="ECO:0000256" key="8">
    <source>
        <dbReference type="ARBA" id="ARBA00022801"/>
    </source>
</evidence>
<comment type="subcellular location">
    <subcellularLocation>
        <location evidence="2">Cell membrane</location>
    </subcellularLocation>
    <subcellularLocation>
        <location evidence="1">Membrane</location>
        <topology evidence="1">Single-pass membrane protein</topology>
    </subcellularLocation>
</comment>
<feature type="domain" description="Penicillin-binding protein transpeptidase" evidence="15">
    <location>
        <begin position="266"/>
        <end position="602"/>
    </location>
</feature>
<evidence type="ECO:0000256" key="10">
    <source>
        <dbReference type="ARBA" id="ARBA00022984"/>
    </source>
</evidence>
<dbReference type="Gene3D" id="3.30.1390.30">
    <property type="entry name" value="Penicillin-binding protein 2a, domain 3"/>
    <property type="match status" value="1"/>
</dbReference>
<evidence type="ECO:0000256" key="6">
    <source>
        <dbReference type="ARBA" id="ARBA00022670"/>
    </source>
</evidence>
<dbReference type="GO" id="GO:0008360">
    <property type="term" value="P:regulation of cell shape"/>
    <property type="evidence" value="ECO:0007669"/>
    <property type="project" value="UniProtKB-KW"/>
</dbReference>
<sequence length="625" mass="69937">MTLYRYNTDATDSLKKKIRFFVILVVMAFLCLWMRIWYLQILKGENFKELSENNRVRMNSLSPFRGEFRDRNGELLVGVRPSFNLYITPEDAGDFEPTLDLLEERIEFDEESVRQGIKKARSFKNVLIKADVAREEVAFVEENKMRLPGIKIQAEPLRSYRFGEMASHVFGYLGEISKVRLDKVEEGHYQMGDLIGKDGIESVYEHRLRGQKGFKQVEVDVSGRELSVLKKLPPVGGDILTLTLDVRLQQIAEEALQGKPGEPFKGALVAVKVKTGEILAMVSRPSFDPNLFAAGISRKRWNELILDKFHPLQNRTINGQYPPGSTHKIIVALAALEEKVIDTQSTIYCPGHFRLGKGRYRCWKKGGHGKVNLHDALVQSCDVYFYTLGYRLGVDKIAQYAEMLGMGKETGIALRGEKQGLVPTTSWKKRARGESWLPGETISASIGQGFNLVTPLQQAMLMSVVANKGIMLKPHLVKKIETPNGKLVKEFPPQQSSSVVFSEESLKAVLEALRGVVNEAHGTGQRSRLKNILVSGKTGTAQVVRMKSDDAEPEEEIPYQFRDHAWFAAFAPYADPDIAVAVLVEHGGHGGATAAPIAKKVLNHYFKLYPVVARQTLPVSISNPN</sequence>
<evidence type="ECO:0000256" key="3">
    <source>
        <dbReference type="ARBA" id="ARBA00022475"/>
    </source>
</evidence>
<feature type="transmembrane region" description="Helical" evidence="14">
    <location>
        <begin position="20"/>
        <end position="38"/>
    </location>
</feature>
<organism evidence="17 18">
    <name type="scientific">Candidatus Nitrohelix vancouverensis</name>
    <dbReference type="NCBI Taxonomy" id="2705534"/>
    <lineage>
        <taxon>Bacteria</taxon>
        <taxon>Pseudomonadati</taxon>
        <taxon>Nitrospinota/Tectimicrobiota group</taxon>
        <taxon>Nitrospinota</taxon>
        <taxon>Nitrospinia</taxon>
        <taxon>Nitrospinales</taxon>
        <taxon>Nitrospinaceae</taxon>
        <taxon>Candidatus Nitrohelix</taxon>
    </lineage>
</organism>
<dbReference type="GO" id="GO:0009252">
    <property type="term" value="P:peptidoglycan biosynthetic process"/>
    <property type="evidence" value="ECO:0007669"/>
    <property type="project" value="UniProtKB-KW"/>
</dbReference>
<keyword evidence="4" id="KW-0997">Cell inner membrane</keyword>
<dbReference type="InterPro" id="IPR036138">
    <property type="entry name" value="PBP_dimer_sf"/>
</dbReference>
<keyword evidence="13" id="KW-0961">Cell wall biogenesis/degradation</keyword>
<evidence type="ECO:0000256" key="4">
    <source>
        <dbReference type="ARBA" id="ARBA00022519"/>
    </source>
</evidence>
<dbReference type="InterPro" id="IPR012338">
    <property type="entry name" value="Beta-lactam/transpept-like"/>
</dbReference>
<evidence type="ECO:0000256" key="11">
    <source>
        <dbReference type="ARBA" id="ARBA00022989"/>
    </source>
</evidence>
<dbReference type="KEGG" id="nva:G3M78_13535"/>
<dbReference type="EC" id="3.4.16.4" evidence="17"/>
<evidence type="ECO:0000256" key="2">
    <source>
        <dbReference type="ARBA" id="ARBA00004236"/>
    </source>
</evidence>
<dbReference type="InterPro" id="IPR050515">
    <property type="entry name" value="Beta-lactam/transpept"/>
</dbReference>
<evidence type="ECO:0000256" key="9">
    <source>
        <dbReference type="ARBA" id="ARBA00022960"/>
    </source>
</evidence>
<dbReference type="EMBL" id="CP048620">
    <property type="protein sequence ID" value="QPJ66362.1"/>
    <property type="molecule type" value="Genomic_DNA"/>
</dbReference>
<dbReference type="GO" id="GO:0071972">
    <property type="term" value="F:peptidoglycan L,D-transpeptidase activity"/>
    <property type="evidence" value="ECO:0007669"/>
    <property type="project" value="TreeGrafter"/>
</dbReference>
<dbReference type="InterPro" id="IPR001460">
    <property type="entry name" value="PCN-bd_Tpept"/>
</dbReference>
<keyword evidence="11 14" id="KW-1133">Transmembrane helix</keyword>
<proteinExistence type="predicted"/>
<name>A0A7T0C4D4_9BACT</name>
<evidence type="ECO:0000256" key="5">
    <source>
        <dbReference type="ARBA" id="ARBA00022645"/>
    </source>
</evidence>
<dbReference type="Proteomes" id="UP000594464">
    <property type="component" value="Chromosome"/>
</dbReference>
<evidence type="ECO:0000256" key="12">
    <source>
        <dbReference type="ARBA" id="ARBA00023136"/>
    </source>
</evidence>
<reference evidence="18" key="1">
    <citation type="submission" date="2020-02" db="EMBL/GenBank/DDBJ databases">
        <title>Genomic and physiological characterization of two novel Nitrospinaceae genera.</title>
        <authorList>
            <person name="Mueller A.J."/>
            <person name="Jung M.-Y."/>
            <person name="Strachan C.R."/>
            <person name="Herbold C.W."/>
            <person name="Kirkegaard R.H."/>
            <person name="Daims H."/>
        </authorList>
    </citation>
    <scope>NUCLEOTIDE SEQUENCE [LARGE SCALE GENOMIC DNA]</scope>
</reference>
<dbReference type="GO" id="GO:0006508">
    <property type="term" value="P:proteolysis"/>
    <property type="evidence" value="ECO:0007669"/>
    <property type="project" value="UniProtKB-KW"/>
</dbReference>
<dbReference type="Pfam" id="PF03717">
    <property type="entry name" value="PBP_dimer"/>
    <property type="match status" value="1"/>
</dbReference>
<keyword evidence="8 17" id="KW-0378">Hydrolase</keyword>
<keyword evidence="3" id="KW-1003">Cell membrane</keyword>
<dbReference type="InterPro" id="IPR005311">
    <property type="entry name" value="PBP_dimer"/>
</dbReference>
<dbReference type="SUPFAM" id="SSF56519">
    <property type="entry name" value="Penicillin binding protein dimerisation domain"/>
    <property type="match status" value="1"/>
</dbReference>
<dbReference type="GO" id="GO:0008658">
    <property type="term" value="F:penicillin binding"/>
    <property type="evidence" value="ECO:0007669"/>
    <property type="project" value="InterPro"/>
</dbReference>
<dbReference type="PANTHER" id="PTHR30627">
    <property type="entry name" value="PEPTIDOGLYCAN D,D-TRANSPEPTIDASE"/>
    <property type="match status" value="1"/>
</dbReference>
<protein>
    <submittedName>
        <fullName evidence="17">Penicillin-binding protein 2</fullName>
        <ecNumber evidence="17">3.4.16.4</ecNumber>
    </submittedName>
</protein>